<dbReference type="OrthoDB" id="5241360at2"/>
<reference evidence="1 2" key="1">
    <citation type="journal article" name="Front. Microbiol.">
        <title>Sugar Metabolism of the First Thermophilic Planctomycete Thermogutta terrifontis: Comparative Genomic and Transcriptomic Approaches.</title>
        <authorList>
            <person name="Elcheninov A.G."/>
            <person name="Menzel P."/>
            <person name="Gudbergsdottir S.R."/>
            <person name="Slesarev A.I."/>
            <person name="Kadnikov V.V."/>
            <person name="Krogh A."/>
            <person name="Bonch-Osmolovskaya E.A."/>
            <person name="Peng X."/>
            <person name="Kublanov I.V."/>
        </authorList>
    </citation>
    <scope>NUCLEOTIDE SEQUENCE [LARGE SCALE GENOMIC DNA]</scope>
    <source>
        <strain evidence="1 2">R1</strain>
    </source>
</reference>
<accession>A0A286RLE8</accession>
<dbReference type="RefSeq" id="WP_095416497.1">
    <property type="nucleotide sequence ID" value="NZ_CP018477.1"/>
</dbReference>
<evidence type="ECO:0008006" key="3">
    <source>
        <dbReference type="Google" id="ProtNLM"/>
    </source>
</evidence>
<organism evidence="1 2">
    <name type="scientific">Thermogutta terrifontis</name>
    <dbReference type="NCBI Taxonomy" id="1331910"/>
    <lineage>
        <taxon>Bacteria</taxon>
        <taxon>Pseudomonadati</taxon>
        <taxon>Planctomycetota</taxon>
        <taxon>Planctomycetia</taxon>
        <taxon>Pirellulales</taxon>
        <taxon>Thermoguttaceae</taxon>
        <taxon>Thermogutta</taxon>
    </lineage>
</organism>
<dbReference type="Pfam" id="PF18854">
    <property type="entry name" value="baeRF_family10"/>
    <property type="match status" value="1"/>
</dbReference>
<dbReference type="Proteomes" id="UP000215086">
    <property type="component" value="Chromosome"/>
</dbReference>
<dbReference type="KEGG" id="ttf:THTE_4185"/>
<evidence type="ECO:0000313" key="2">
    <source>
        <dbReference type="Proteomes" id="UP000215086"/>
    </source>
</evidence>
<sequence>MITQEDIERLRKGIGEHAEPVLSLYCDVNPAKPENAGRAWIKRCKNSLSEIPDLRVPKKRAKTLYDEILTLLDLSVPEAKTMALFAAEDEHGKLTTERFDLQVELPVVDLAHGRVEVRWGKPYITPLVFAFDEYERAGVLHLRRSQWRFYEIFLGEVREDTQIFAEITPNQWKELADYRKVLEGGLLRAKSVRDQDKYRAKLQTWARNFYSKLARLLEQCILRLDVNRLVLMGDDWETGFFEVFLNRNLRGRLVGRVGHPPVIDEASSKDILEKVEPLLNEAERRDEMRLLTEIREGAGIWGAEKTLEALQMGRIQVLVLPWNLDLKVWRCPHEGFLAETKETALTFCEQPVEIPLRDYVFDIAEDYGSRLEFVRGEPERVLKEEMGGMAGKTRW</sequence>
<name>A0A286RLE8_9BACT</name>
<evidence type="ECO:0000313" key="1">
    <source>
        <dbReference type="EMBL" id="ASV76786.1"/>
    </source>
</evidence>
<keyword evidence="2" id="KW-1185">Reference proteome</keyword>
<dbReference type="InterPro" id="IPR041202">
    <property type="entry name" value="BaeRF_family10"/>
</dbReference>
<gene>
    <name evidence="1" type="ORF">THTE_4185</name>
</gene>
<proteinExistence type="predicted"/>
<dbReference type="EMBL" id="CP018477">
    <property type="protein sequence ID" value="ASV76786.1"/>
    <property type="molecule type" value="Genomic_DNA"/>
</dbReference>
<protein>
    <recommendedName>
        <fullName evidence="3">Peptide chain release factor 3</fullName>
    </recommendedName>
</protein>
<dbReference type="AlphaFoldDB" id="A0A286RLE8"/>
<dbReference type="SUPFAM" id="SSF55315">
    <property type="entry name" value="L30e-like"/>
    <property type="match status" value="1"/>
</dbReference>
<dbReference type="InterPro" id="IPR029064">
    <property type="entry name" value="Ribosomal_eL30-like_sf"/>
</dbReference>